<dbReference type="Gene3D" id="3.40.920.10">
    <property type="entry name" value="Pyruvate-ferredoxin oxidoreductase, PFOR, domain III"/>
    <property type="match status" value="1"/>
</dbReference>
<dbReference type="NCBIfam" id="TIGR02175">
    <property type="entry name" value="PorC_KorC"/>
    <property type="match status" value="1"/>
</dbReference>
<evidence type="ECO:0000259" key="2">
    <source>
        <dbReference type="Pfam" id="PF01558"/>
    </source>
</evidence>
<dbReference type="PANTHER" id="PTHR43366:SF1">
    <property type="entry name" value="PYRUVATE SYNTHASE SUBUNIT PORC"/>
    <property type="match status" value="1"/>
</dbReference>
<protein>
    <submittedName>
        <fullName evidence="3">Pyruvate:ferredoxin oxidoreductase, gamma subunit</fullName>
        <ecNumber evidence="3">1.2.7.1</ecNumber>
    </submittedName>
</protein>
<dbReference type="PANTHER" id="PTHR43366">
    <property type="entry name" value="PYRUVATE SYNTHASE SUBUNIT PORC"/>
    <property type="match status" value="1"/>
</dbReference>
<dbReference type="EMBL" id="UOEO01000241">
    <property type="protein sequence ID" value="VAW23584.1"/>
    <property type="molecule type" value="Genomic_DNA"/>
</dbReference>
<accession>A0A3B0UU03</accession>
<dbReference type="GO" id="GO:0019164">
    <property type="term" value="F:pyruvate synthase activity"/>
    <property type="evidence" value="ECO:0007669"/>
    <property type="project" value="UniProtKB-EC"/>
</dbReference>
<feature type="domain" description="Pyruvate/ketoisovalerate oxidoreductase catalytic" evidence="2">
    <location>
        <begin position="10"/>
        <end position="180"/>
    </location>
</feature>
<reference evidence="3" key="1">
    <citation type="submission" date="2018-06" db="EMBL/GenBank/DDBJ databases">
        <authorList>
            <person name="Zhirakovskaya E."/>
        </authorList>
    </citation>
    <scope>NUCLEOTIDE SEQUENCE</scope>
</reference>
<dbReference type="SUPFAM" id="SSF53323">
    <property type="entry name" value="Pyruvate-ferredoxin oxidoreductase, PFOR, domain III"/>
    <property type="match status" value="1"/>
</dbReference>
<organism evidence="3">
    <name type="scientific">hydrothermal vent metagenome</name>
    <dbReference type="NCBI Taxonomy" id="652676"/>
    <lineage>
        <taxon>unclassified sequences</taxon>
        <taxon>metagenomes</taxon>
        <taxon>ecological metagenomes</taxon>
    </lineage>
</organism>
<proteinExistence type="predicted"/>
<evidence type="ECO:0000313" key="3">
    <source>
        <dbReference type="EMBL" id="VAW23584.1"/>
    </source>
</evidence>
<dbReference type="InterPro" id="IPR051626">
    <property type="entry name" value="Oxidoreductase_gamma_subunit"/>
</dbReference>
<keyword evidence="1 3" id="KW-0560">Oxidoreductase</keyword>
<name>A0A3B0UU03_9ZZZZ</name>
<dbReference type="EC" id="1.2.7.1" evidence="3"/>
<dbReference type="InterPro" id="IPR019752">
    <property type="entry name" value="Pyrv/ketoisovalerate_OxRed_cat"/>
</dbReference>
<evidence type="ECO:0000256" key="1">
    <source>
        <dbReference type="ARBA" id="ARBA00023002"/>
    </source>
</evidence>
<sequence length="186" mass="19892">MFQIRIHGRGGQGVVTGAELLSMAAFDQGMRAQAFPSFGSERMGAPVMAFCRISENEIRLREPVMNPDVLIIQDTTLLHQSDLFAGLNTSGYLVINTSRSPDALGLGDYFDQFAPNHIATIAASRLAQEYLGRASPNTALLGAFAALTGQVTLDSVCKAIPEKFPGAMGEKNIAVARAAHDAIRII</sequence>
<dbReference type="Pfam" id="PF01558">
    <property type="entry name" value="POR"/>
    <property type="match status" value="1"/>
</dbReference>
<dbReference type="InterPro" id="IPR011894">
    <property type="entry name" value="PorC_KorC"/>
</dbReference>
<dbReference type="AlphaFoldDB" id="A0A3B0UU03"/>
<dbReference type="InterPro" id="IPR002869">
    <property type="entry name" value="Pyrv_flavodox_OxRed_cen"/>
</dbReference>
<keyword evidence="3" id="KW-0670">Pyruvate</keyword>
<gene>
    <name evidence="3" type="ORF">MNBD_ALPHA12-1441</name>
</gene>